<keyword evidence="5" id="KW-0149">Chlorophyll biosynthesis</keyword>
<evidence type="ECO:0000256" key="4">
    <source>
        <dbReference type="ARBA" id="ARBA00023002"/>
    </source>
</evidence>
<evidence type="ECO:0000256" key="8">
    <source>
        <dbReference type="ARBA" id="ARBA00049498"/>
    </source>
</evidence>
<protein>
    <recommendedName>
        <fullName evidence="7">Divinyl chlorophyllide a 8-vinyl-reductase, chloroplastic</fullName>
        <ecNumber evidence="6">1.3.1.75</ecNumber>
    </recommendedName>
</protein>
<evidence type="ECO:0000256" key="1">
    <source>
        <dbReference type="ARBA" id="ARBA00005173"/>
    </source>
</evidence>
<dbReference type="InterPro" id="IPR036291">
    <property type="entry name" value="NAD(P)-bd_dom_sf"/>
</dbReference>
<dbReference type="EC" id="1.3.1.75" evidence="6"/>
<name>A0ABT9G4R3_LEPDI</name>
<keyword evidence="11" id="KW-1185">Reference proteome</keyword>
<dbReference type="RefSeq" id="WP_305749948.1">
    <property type="nucleotide sequence ID" value="NZ_JAUZEE010000006.1"/>
</dbReference>
<dbReference type="Gene3D" id="3.40.50.720">
    <property type="entry name" value="NAD(P)-binding Rossmann-like Domain"/>
    <property type="match status" value="1"/>
</dbReference>
<dbReference type="PANTHER" id="PTHR47378:SF1">
    <property type="entry name" value="DIVINYL CHLOROPHYLLIDE A 8-VINYL-REDUCTASE, CHLOROPLASTIC"/>
    <property type="match status" value="1"/>
</dbReference>
<reference evidence="10 11" key="1">
    <citation type="submission" date="2023-08" db="EMBL/GenBank/DDBJ databases">
        <authorList>
            <person name="Roldan D.M."/>
            <person name="Menes R.J."/>
        </authorList>
    </citation>
    <scope>NUCLEOTIDE SEQUENCE [LARGE SCALE GENOMIC DNA]</scope>
    <source>
        <strain evidence="10 11">CCM 2812</strain>
    </source>
</reference>
<comment type="catalytic activity">
    <reaction evidence="8">
        <text>protochlorophyllide a + NADP(+) = 3,8-divinyl protochlorophyllide a + NADPH + H(+)</text>
        <dbReference type="Rhea" id="RHEA:48884"/>
        <dbReference type="ChEBI" id="CHEBI:15378"/>
        <dbReference type="ChEBI" id="CHEBI:57783"/>
        <dbReference type="ChEBI" id="CHEBI:58349"/>
        <dbReference type="ChEBI" id="CHEBI:58632"/>
        <dbReference type="ChEBI" id="CHEBI:83350"/>
        <dbReference type="EC" id="1.3.1.75"/>
    </reaction>
</comment>
<dbReference type="SUPFAM" id="SSF51735">
    <property type="entry name" value="NAD(P)-binding Rossmann-fold domains"/>
    <property type="match status" value="1"/>
</dbReference>
<keyword evidence="4" id="KW-0560">Oxidoreductase</keyword>
<evidence type="ECO:0000256" key="2">
    <source>
        <dbReference type="ARBA" id="ARBA00022857"/>
    </source>
</evidence>
<sequence>MASTEPAATGRILLLGATGTQGRAVARALCARGHEVLALVRPQAGRSIPEVAASLPGVALFWGDIAQPGTVTACLAQAGPVRAVVSCLASRTGAAEDAWAIDHRAHAEGLDAARAFGVRQFVQLSAICLQRPRLVFQQAKLAFEAQLQASALDWVIVRPTAYFKSLSGQVERVRRGRAFLVFGDGTATACRPISDADLATYLVDCLDDPRRQRRILPIGGPPPALTPRDQASLLAELTGQPLRLRPVPIGLLDAIVAGLSLAARLTPRRWRAAVEARAEYARIGRYYASESMLVWDEASGRYREDLTPATGHETLADHYRQLLAGH</sequence>
<evidence type="ECO:0000256" key="6">
    <source>
        <dbReference type="ARBA" id="ARBA00024059"/>
    </source>
</evidence>
<comment type="pathway">
    <text evidence="1">Porphyrin-containing compound metabolism; chlorophyll biosynthesis.</text>
</comment>
<comment type="caution">
    <text evidence="10">The sequence shown here is derived from an EMBL/GenBank/DDBJ whole genome shotgun (WGS) entry which is preliminary data.</text>
</comment>
<evidence type="ECO:0000256" key="5">
    <source>
        <dbReference type="ARBA" id="ARBA00023171"/>
    </source>
</evidence>
<dbReference type="CDD" id="cd05243">
    <property type="entry name" value="SDR_a5"/>
    <property type="match status" value="1"/>
</dbReference>
<organism evidence="10 11">
    <name type="scientific">Leptothrix discophora</name>
    <dbReference type="NCBI Taxonomy" id="89"/>
    <lineage>
        <taxon>Bacteria</taxon>
        <taxon>Pseudomonadati</taxon>
        <taxon>Pseudomonadota</taxon>
        <taxon>Betaproteobacteria</taxon>
        <taxon>Burkholderiales</taxon>
        <taxon>Sphaerotilaceae</taxon>
        <taxon>Leptothrix</taxon>
    </lineage>
</organism>
<evidence type="ECO:0000313" key="11">
    <source>
        <dbReference type="Proteomes" id="UP001235760"/>
    </source>
</evidence>
<evidence type="ECO:0000256" key="3">
    <source>
        <dbReference type="ARBA" id="ARBA00022946"/>
    </source>
</evidence>
<dbReference type="PANTHER" id="PTHR47378">
    <property type="entry name" value="DIVINYL CHLOROPHYLLIDE A 8-VINYL-REDUCTASE, CHLOROPLASTIC"/>
    <property type="match status" value="1"/>
</dbReference>
<evidence type="ECO:0000256" key="7">
    <source>
        <dbReference type="ARBA" id="ARBA00024089"/>
    </source>
</evidence>
<dbReference type="InterPro" id="IPR044201">
    <property type="entry name" value="DVR-like"/>
</dbReference>
<feature type="domain" description="NAD(P)-binding" evidence="9">
    <location>
        <begin position="16"/>
        <end position="209"/>
    </location>
</feature>
<keyword evidence="2" id="KW-0521">NADP</keyword>
<dbReference type="Pfam" id="PF13460">
    <property type="entry name" value="NAD_binding_10"/>
    <property type="match status" value="1"/>
</dbReference>
<dbReference type="EMBL" id="JAUZEE010000006">
    <property type="protein sequence ID" value="MDP4301391.1"/>
    <property type="molecule type" value="Genomic_DNA"/>
</dbReference>
<dbReference type="InterPro" id="IPR016040">
    <property type="entry name" value="NAD(P)-bd_dom"/>
</dbReference>
<proteinExistence type="predicted"/>
<evidence type="ECO:0000313" key="10">
    <source>
        <dbReference type="EMBL" id="MDP4301391.1"/>
    </source>
</evidence>
<keyword evidence="3" id="KW-0809">Transit peptide</keyword>
<evidence type="ECO:0000259" key="9">
    <source>
        <dbReference type="Pfam" id="PF13460"/>
    </source>
</evidence>
<gene>
    <name evidence="10" type="ORF">Q8X39_12145</name>
</gene>
<dbReference type="Proteomes" id="UP001235760">
    <property type="component" value="Unassembled WGS sequence"/>
</dbReference>
<accession>A0ABT9G4R3</accession>